<dbReference type="SMART" id="SM01196">
    <property type="entry name" value="FERM_C"/>
    <property type="match status" value="1"/>
</dbReference>
<protein>
    <submittedName>
        <fullName evidence="7">FERM domain-containing protein</fullName>
    </submittedName>
</protein>
<proteinExistence type="predicted"/>
<feature type="region of interest" description="Disordered" evidence="4">
    <location>
        <begin position="802"/>
        <end position="833"/>
    </location>
</feature>
<feature type="compositionally biased region" description="Polar residues" evidence="4">
    <location>
        <begin position="642"/>
        <end position="651"/>
    </location>
</feature>
<keyword evidence="2" id="KW-0963">Cytoplasm</keyword>
<dbReference type="InterPro" id="IPR019749">
    <property type="entry name" value="Band_41_domain"/>
</dbReference>
<dbReference type="Pfam" id="PF09380">
    <property type="entry name" value="FERM_C"/>
    <property type="match status" value="1"/>
</dbReference>
<dbReference type="Proteomes" id="UP000025227">
    <property type="component" value="Unplaced"/>
</dbReference>
<comment type="subcellular location">
    <subcellularLocation>
        <location evidence="1">Cytoplasm</location>
    </subcellularLocation>
</comment>
<name>A0A7I4YQQ6_HAECO</name>
<dbReference type="PANTHER" id="PTHR46079">
    <property type="entry name" value="FERM DOMAIN-CONTAINING PROTEIN 4"/>
    <property type="match status" value="1"/>
</dbReference>
<dbReference type="PROSITE" id="PS50057">
    <property type="entry name" value="FERM_3"/>
    <property type="match status" value="1"/>
</dbReference>
<dbReference type="InterPro" id="IPR019748">
    <property type="entry name" value="FERM_central"/>
</dbReference>
<feature type="compositionally biased region" description="Low complexity" evidence="4">
    <location>
        <begin position="625"/>
        <end position="634"/>
    </location>
</feature>
<dbReference type="Pfam" id="PF00373">
    <property type="entry name" value="FERM_M"/>
    <property type="match status" value="1"/>
</dbReference>
<dbReference type="Gene3D" id="2.30.29.30">
    <property type="entry name" value="Pleckstrin-homology domain (PH domain)/Phosphotyrosine-binding domain (PTB)"/>
    <property type="match status" value="1"/>
</dbReference>
<dbReference type="InterPro" id="IPR047176">
    <property type="entry name" value="FRMD4A/B"/>
</dbReference>
<accession>A0A7I4YQQ6</accession>
<evidence type="ECO:0000256" key="2">
    <source>
        <dbReference type="ARBA" id="ARBA00022490"/>
    </source>
</evidence>
<dbReference type="Pfam" id="PF11819">
    <property type="entry name" value="CUPID"/>
    <property type="match status" value="1"/>
</dbReference>
<keyword evidence="3" id="KW-0175">Coiled coil</keyword>
<dbReference type="CDD" id="cd14473">
    <property type="entry name" value="FERM_B-lobe"/>
    <property type="match status" value="1"/>
</dbReference>
<feature type="compositionally biased region" description="Low complexity" evidence="4">
    <location>
        <begin position="374"/>
        <end position="388"/>
    </location>
</feature>
<dbReference type="Gene3D" id="1.20.80.10">
    <property type="match status" value="1"/>
</dbReference>
<dbReference type="GO" id="GO:0090162">
    <property type="term" value="P:establishment of epithelial cell polarity"/>
    <property type="evidence" value="ECO:0007669"/>
    <property type="project" value="InterPro"/>
</dbReference>
<dbReference type="InterPro" id="IPR021774">
    <property type="entry name" value="CUPID"/>
</dbReference>
<dbReference type="InterPro" id="IPR018980">
    <property type="entry name" value="FERM_PH-like_C"/>
</dbReference>
<dbReference type="InterPro" id="IPR018979">
    <property type="entry name" value="FERM_N"/>
</dbReference>
<dbReference type="PANTHER" id="PTHR46079:SF2">
    <property type="entry name" value="FERM DOMAIN-CONTAINING PROTEIN"/>
    <property type="match status" value="1"/>
</dbReference>
<dbReference type="InterPro" id="IPR035963">
    <property type="entry name" value="FERM_2"/>
</dbReference>
<sequence>MHEGRPATVRLLDGEFLEISVIARLSVNDVLTLAAHHCRITQPDTRFFGLAYVDSNDHYHWLQPGKNLLDYEFPSDKAVIKLTHNVRFFVDSILCLENPSTIEMFFLEAHQQLRKGQLDLSNIDYARVGGLLLQIYRGDIIDDSSLINHLRSLLPFPPRLTRQYGVSQSSFEKQVLAEYSKLRGLQRGSAIVSVMQIVEKCLKYGSRLYRVKERDGSACILSINNRGIQVFENEDTFRPKENFHWCYLDNLYYKENIFSVEVRDPRSKQITDFNVLGASLADDDDLALAVSDPTTQVSISRRCQSIPAGICVHTFVCESGALCRTIWTTAISQHQFFLDQKEREKSGRTQGSAVDHRELGEKLNRLVSRSSIGSSLPSLSSLHSSSSLNTMPSAKVADGSYSQHRQGLKNGLKQKTGEDRQRDIELYKILRGKKAELEELLKARINELRSVCLKEGELTGEMPQEISATLRPGEEMPKLKKRVGTSFSIPEEILKSDKADKLSQLETDVELHKRIVAAAERLAKDKTMNKSVRKKRQKDLAAAAMKLRGLELGLNQMRLSASKPDVSSVESNGSGGSWSAFPQQTNGTTLTRAVAKSCPTTPRGSVPDLCTDGEKSDYEDDEQVQQRQTSSASRRSLHQRFSEASTSSNGSIGLPPRANSRRSNATRSITSDELDNPLINAQPSIEQTPVYENIGYRSTSYRSSYRQAHYPTLQDEQHLRKRALSAHSISQTDVPNSACYNIRLENASFQFKQEAKTNIPEDDDITPTIEHPEPLRRIPTSFSCQAGFSTASLDRRIIVQRSSPQAANGGITPSRRESQPYSLSPSRGHSPAAHRITTFPVCNPVNGNFDRKPYSSSDLPRFQPVVNRPPHAPYVTRGQQMGRNVPGSASVGKLPAHPDAHMEALLDYYKNQSNQSSAPKTATIV</sequence>
<evidence type="ECO:0000256" key="4">
    <source>
        <dbReference type="SAM" id="MobiDB-lite"/>
    </source>
</evidence>
<feature type="compositionally biased region" description="Polar residues" evidence="4">
    <location>
        <begin position="580"/>
        <end position="591"/>
    </location>
</feature>
<dbReference type="SUPFAM" id="SSF47031">
    <property type="entry name" value="Second domain of FERM"/>
    <property type="match status" value="1"/>
</dbReference>
<dbReference type="OrthoDB" id="10063592at2759"/>
<keyword evidence="6" id="KW-1185">Reference proteome</keyword>
<reference evidence="7" key="1">
    <citation type="submission" date="2020-12" db="UniProtKB">
        <authorList>
            <consortium name="WormBaseParasite"/>
        </authorList>
    </citation>
    <scope>IDENTIFICATION</scope>
    <source>
        <strain evidence="7">MHco3</strain>
    </source>
</reference>
<evidence type="ECO:0000256" key="3">
    <source>
        <dbReference type="ARBA" id="ARBA00023054"/>
    </source>
</evidence>
<dbReference type="SUPFAM" id="SSF50729">
    <property type="entry name" value="PH domain-like"/>
    <property type="match status" value="1"/>
</dbReference>
<evidence type="ECO:0000259" key="5">
    <source>
        <dbReference type="PROSITE" id="PS50057"/>
    </source>
</evidence>
<organism evidence="6 7">
    <name type="scientific">Haemonchus contortus</name>
    <name type="common">Barber pole worm</name>
    <dbReference type="NCBI Taxonomy" id="6289"/>
    <lineage>
        <taxon>Eukaryota</taxon>
        <taxon>Metazoa</taxon>
        <taxon>Ecdysozoa</taxon>
        <taxon>Nematoda</taxon>
        <taxon>Chromadorea</taxon>
        <taxon>Rhabditida</taxon>
        <taxon>Rhabditina</taxon>
        <taxon>Rhabditomorpha</taxon>
        <taxon>Strongyloidea</taxon>
        <taxon>Trichostrongylidae</taxon>
        <taxon>Haemonchus</taxon>
    </lineage>
</organism>
<dbReference type="SMART" id="SM00295">
    <property type="entry name" value="B41"/>
    <property type="match status" value="1"/>
</dbReference>
<dbReference type="InterPro" id="IPR000299">
    <property type="entry name" value="FERM_domain"/>
</dbReference>
<dbReference type="InterPro" id="IPR011993">
    <property type="entry name" value="PH-like_dom_sf"/>
</dbReference>
<dbReference type="WBParaSite" id="HCON_00128600-00001">
    <property type="protein sequence ID" value="HCON_00128600-00001"/>
    <property type="gene ID" value="HCON_00128600"/>
</dbReference>
<evidence type="ECO:0000313" key="7">
    <source>
        <dbReference type="WBParaSite" id="HCON_00128600-00001"/>
    </source>
</evidence>
<feature type="region of interest" description="Disordered" evidence="4">
    <location>
        <begin position="561"/>
        <end position="680"/>
    </location>
</feature>
<feature type="compositionally biased region" description="Low complexity" evidence="4">
    <location>
        <begin position="657"/>
        <end position="671"/>
    </location>
</feature>
<evidence type="ECO:0000313" key="6">
    <source>
        <dbReference type="Proteomes" id="UP000025227"/>
    </source>
</evidence>
<dbReference type="Pfam" id="PF09379">
    <property type="entry name" value="FERM_N"/>
    <property type="match status" value="1"/>
</dbReference>
<dbReference type="Gene3D" id="3.10.20.90">
    <property type="entry name" value="Phosphatidylinositol 3-kinase Catalytic Subunit, Chain A, domain 1"/>
    <property type="match status" value="1"/>
</dbReference>
<dbReference type="AlphaFoldDB" id="A0A7I4YQQ6"/>
<dbReference type="GO" id="GO:0005737">
    <property type="term" value="C:cytoplasm"/>
    <property type="evidence" value="ECO:0007669"/>
    <property type="project" value="UniProtKB-SubCell"/>
</dbReference>
<evidence type="ECO:0000256" key="1">
    <source>
        <dbReference type="ARBA" id="ARBA00004496"/>
    </source>
</evidence>
<dbReference type="InterPro" id="IPR014352">
    <property type="entry name" value="FERM/acyl-CoA-bd_prot_sf"/>
</dbReference>
<dbReference type="OMA" id="RIMPMSH"/>
<dbReference type="InterPro" id="IPR029071">
    <property type="entry name" value="Ubiquitin-like_domsf"/>
</dbReference>
<dbReference type="SUPFAM" id="SSF54236">
    <property type="entry name" value="Ubiquitin-like"/>
    <property type="match status" value="1"/>
</dbReference>
<feature type="region of interest" description="Disordered" evidence="4">
    <location>
        <begin position="374"/>
        <end position="417"/>
    </location>
</feature>
<feature type="domain" description="FERM" evidence="5">
    <location>
        <begin position="5"/>
        <end position="341"/>
    </location>
</feature>